<feature type="coiled-coil region" evidence="6">
    <location>
        <begin position="538"/>
        <end position="579"/>
    </location>
</feature>
<dbReference type="InterPro" id="IPR003395">
    <property type="entry name" value="RecF/RecN/SMC_N"/>
</dbReference>
<comment type="function">
    <text evidence="6">Part of the Rad50/Mre11 complex, which is involved in the early steps of DNA double-strand break (DSB) repair. The complex may facilitate opening of the processed DNA ends to aid in the recruitment of HerA and NurA. Rad50 controls the balance between DNA end bridging and DNA resection via ATP-dependent structural rearrangements of the Rad50/Mre11 complex.</text>
</comment>
<dbReference type="GO" id="GO:0005524">
    <property type="term" value="F:ATP binding"/>
    <property type="evidence" value="ECO:0007669"/>
    <property type="project" value="UniProtKB-UniRule"/>
</dbReference>
<proteinExistence type="inferred from homology"/>
<comment type="caution">
    <text evidence="8">The sequence shown here is derived from an EMBL/GenBank/DDBJ whole genome shotgun (WGS) entry which is preliminary data.</text>
</comment>
<dbReference type="Pfam" id="PF02463">
    <property type="entry name" value="SMC_N"/>
    <property type="match status" value="1"/>
</dbReference>
<dbReference type="RefSeq" id="WP_270096063.1">
    <property type="nucleotide sequence ID" value="NZ_JAQFFK010000003.1"/>
</dbReference>
<comment type="subunit">
    <text evidence="6">Homodimer. Forms a heterotetramer composed of two Mre11 subunits and two Rad50 subunits.</text>
</comment>
<keyword evidence="3 6" id="KW-0175">Coiled coil</keyword>
<comment type="cofactor">
    <cofactor evidence="6">
        <name>Zn(2+)</name>
        <dbReference type="ChEBI" id="CHEBI:29105"/>
    </cofactor>
    <text evidence="6">Binds 1 zinc ion per homodimer.</text>
</comment>
<dbReference type="GO" id="GO:0008270">
    <property type="term" value="F:zinc ion binding"/>
    <property type="evidence" value="ECO:0007669"/>
    <property type="project" value="UniProtKB-UniRule"/>
</dbReference>
<accession>A0AA90TXU5</accession>
<dbReference type="InterPro" id="IPR022982">
    <property type="entry name" value="Rad50_ATPase_archaeal"/>
</dbReference>
<comment type="similarity">
    <text evidence="5">Belongs to the Sph1/Sph2 family.</text>
</comment>
<feature type="binding site" evidence="6">
    <location>
        <begin position="787"/>
        <end position="792"/>
    </location>
    <ligand>
        <name>ATP</name>
        <dbReference type="ChEBI" id="CHEBI:30616"/>
    </ligand>
</feature>
<dbReference type="SUPFAM" id="SSF75712">
    <property type="entry name" value="Rad50 coiled-coil Zn hook"/>
    <property type="match status" value="1"/>
</dbReference>
<comment type="domain">
    <text evidence="6">The two conserved Cys that bind zinc constitute the zinc-hook, which separates the large intramolecular coiled coil regions. The 2 Cys residues coordinate one molecule of zinc with the help of the 2 Cys residues of the zinc-hook of another Rad50 molecule, thereby forming a V-shaped homodimer.</text>
</comment>
<keyword evidence="1 6" id="KW-0227">DNA damage</keyword>
<name>A0AA90TXU5_9EURY</name>
<evidence type="ECO:0000256" key="4">
    <source>
        <dbReference type="ARBA" id="ARBA00023204"/>
    </source>
</evidence>
<dbReference type="PANTHER" id="PTHR32114">
    <property type="entry name" value="ABC TRANSPORTER ABCH.3"/>
    <property type="match status" value="1"/>
</dbReference>
<dbReference type="GO" id="GO:0016887">
    <property type="term" value="F:ATP hydrolysis activity"/>
    <property type="evidence" value="ECO:0007669"/>
    <property type="project" value="UniProtKB-UniRule"/>
</dbReference>
<keyword evidence="8" id="KW-0540">Nuclease</keyword>
<feature type="domain" description="RecF/RecN/SMC N-terminal" evidence="7">
    <location>
        <begin position="3"/>
        <end position="876"/>
    </location>
</feature>
<dbReference type="GO" id="GO:0006302">
    <property type="term" value="P:double-strand break repair"/>
    <property type="evidence" value="ECO:0007669"/>
    <property type="project" value="UniProtKB-UniRule"/>
</dbReference>
<keyword evidence="4 6" id="KW-0234">DNA repair</keyword>
<dbReference type="Gene3D" id="3.40.50.300">
    <property type="entry name" value="P-loop containing nucleotide triphosphate hydrolases"/>
    <property type="match status" value="2"/>
</dbReference>
<evidence type="ECO:0000313" key="8">
    <source>
        <dbReference type="EMBL" id="MDR6222151.1"/>
    </source>
</evidence>
<evidence type="ECO:0000256" key="3">
    <source>
        <dbReference type="ARBA" id="ARBA00023054"/>
    </source>
</evidence>
<keyword evidence="6" id="KW-0547">Nucleotide-binding</keyword>
<dbReference type="EMBL" id="JAVDQI010000001">
    <property type="protein sequence ID" value="MDR6222151.1"/>
    <property type="molecule type" value="Genomic_DNA"/>
</dbReference>
<evidence type="ECO:0000256" key="5">
    <source>
        <dbReference type="ARBA" id="ARBA00049666"/>
    </source>
</evidence>
<comment type="similarity">
    <text evidence="6">Belongs to the SMC family. RAD50 subfamily.</text>
</comment>
<keyword evidence="2 6" id="KW-0378">Hydrolase</keyword>
<keyword evidence="8" id="KW-0269">Exonuclease</keyword>
<dbReference type="SUPFAM" id="SSF52540">
    <property type="entry name" value="P-loop containing nucleoside triphosphate hydrolases"/>
    <property type="match status" value="1"/>
</dbReference>
<dbReference type="AlphaFoldDB" id="A0AA90TXU5"/>
<feature type="binding site" evidence="6">
    <location>
        <position position="460"/>
    </location>
    <ligand>
        <name>Zn(2+)</name>
        <dbReference type="ChEBI" id="CHEBI:29105"/>
    </ligand>
</feature>
<evidence type="ECO:0000313" key="9">
    <source>
        <dbReference type="Proteomes" id="UP001185015"/>
    </source>
</evidence>
<evidence type="ECO:0000256" key="6">
    <source>
        <dbReference type="HAMAP-Rule" id="MF_00449"/>
    </source>
</evidence>
<keyword evidence="9" id="KW-1185">Reference proteome</keyword>
<sequence>MKLKRVRVENIRSYSDLDISFNDGVTVVSGVNGSGKSSLLEACFTGLFGSRALSKDFVISDIIRKGATKASIVVDFENQGNDYSIEQGYKVDARSGKASNNRSVFKINDEVMVDQANQTYEAVKALLKMDEEAYTNCVYIRQGEIDVLINAKTKDRQRMIDDLLQIGKLEEYRERASSARVGVGRHQREADARLKDNIADIEVLEGSKPYQVLNGLRTEVTGIEKAILDLGSKKERAKELIESIGDRIGKYSETLEQKKKADSEIKDFKINISKEHANIESSRAQVDSGNKDILALNSSNVSLLVLIEVADGSDIEGCVTDLEKQEISARDGLNVAVKKRELALNNEAAQNNFLLNLNKQLKNSVGSIRTREEKVVSVKNDLKKCLGDVEQIGSIIQNKYGDAKELGFAEDKLDGIDDISELLNLKQTQLHGKEKEISTKVAELEKKIQKSKDLLSKGLCPTCGQDLQGSKVCEESAGDEGQKTELVHGLELIRADQEEIKVKVERVRNVRDIIKAIAEAEKQLLLKKSEITSIEKGIEEHLSSIKEENDKVLDLEKQIDECKRSIAELKSGMESLKSEESAAQELHGKLLHKLEAARQIRSNILKVRDIQSNINRLQDGVKNGLEKIELFESQINERKQRILKLDEALGDVDLKKLQADRSQYESAYNGIVSEVEMRDRRKGELHKEIGRIEGDIQRLNELKLKQKMLVNKKDFLAAVYRDAEELETMYLRLRVELRAKNIDALDRLLNEIFSFMYTNNAYSHISLDPEYNLTIYEKDGTPLEPKLLSGGERAIFNLVLRCAIYRLLANAPGSTGSTELPPLILDEPTVFLDRGHVHQLIKLIDMMRNIGVGQILIVSHDESLIDSADHVFVVEKDPITNSSSISGK</sequence>
<keyword evidence="6" id="KW-0479">Metal-binding</keyword>
<keyword evidence="6" id="KW-0067">ATP-binding</keyword>
<feature type="binding site" evidence="6">
    <location>
        <position position="463"/>
    </location>
    <ligand>
        <name>Zn(2+)</name>
        <dbReference type="ChEBI" id="CHEBI:29105"/>
    </ligand>
</feature>
<evidence type="ECO:0000256" key="1">
    <source>
        <dbReference type="ARBA" id="ARBA00022763"/>
    </source>
</evidence>
<feature type="binding site" evidence="6">
    <location>
        <position position="12"/>
    </location>
    <ligand>
        <name>ATP</name>
        <dbReference type="ChEBI" id="CHEBI:30616"/>
    </ligand>
</feature>
<reference evidence="8 9" key="1">
    <citation type="submission" date="2023-07" db="EMBL/GenBank/DDBJ databases">
        <title>Genomic Encyclopedia of Type Strains, Phase IV (KMG-IV): sequencing the most valuable type-strain genomes for metagenomic binning, comparative biology and taxonomic classification.</title>
        <authorList>
            <person name="Goeker M."/>
        </authorList>
    </citation>
    <scope>NUCLEOTIDE SEQUENCE [LARGE SCALE GENOMIC DNA]</scope>
    <source>
        <strain evidence="8 9">DSM 17273</strain>
    </source>
</reference>
<organism evidence="8 9">
    <name type="scientific">Methanococcoides alaskense</name>
    <dbReference type="NCBI Taxonomy" id="325778"/>
    <lineage>
        <taxon>Archaea</taxon>
        <taxon>Methanobacteriati</taxon>
        <taxon>Methanobacteriota</taxon>
        <taxon>Stenosarchaea group</taxon>
        <taxon>Methanomicrobia</taxon>
        <taxon>Methanosarcinales</taxon>
        <taxon>Methanosarcinaceae</taxon>
        <taxon>Methanococcoides</taxon>
    </lineage>
</organism>
<feature type="binding site" evidence="6">
    <location>
        <begin position="32"/>
        <end position="38"/>
    </location>
    <ligand>
        <name>ATP</name>
        <dbReference type="ChEBI" id="CHEBI:30616"/>
    </ligand>
</feature>
<evidence type="ECO:0000256" key="2">
    <source>
        <dbReference type="ARBA" id="ARBA00022801"/>
    </source>
</evidence>
<gene>
    <name evidence="6" type="primary">rad50</name>
    <name evidence="8" type="ORF">J2750_000583</name>
</gene>
<keyword evidence="6" id="KW-0862">Zinc</keyword>
<dbReference type="Proteomes" id="UP001185015">
    <property type="component" value="Unassembled WGS sequence"/>
</dbReference>
<feature type="binding site" evidence="6">
    <location>
        <position position="142"/>
    </location>
    <ligand>
        <name>ATP</name>
        <dbReference type="ChEBI" id="CHEBI:30616"/>
    </ligand>
</feature>
<protein>
    <recommendedName>
        <fullName evidence="6">DNA double-strand break repair Rad50 ATPase</fullName>
    </recommendedName>
</protein>
<dbReference type="GO" id="GO:0004527">
    <property type="term" value="F:exonuclease activity"/>
    <property type="evidence" value="ECO:0007669"/>
    <property type="project" value="UniProtKB-KW"/>
</dbReference>
<dbReference type="HAMAP" id="MF_00449">
    <property type="entry name" value="RAD50"/>
    <property type="match status" value="1"/>
</dbReference>
<dbReference type="InterPro" id="IPR027417">
    <property type="entry name" value="P-loop_NTPase"/>
</dbReference>
<evidence type="ECO:0000259" key="7">
    <source>
        <dbReference type="Pfam" id="PF02463"/>
    </source>
</evidence>
<dbReference type="PANTHER" id="PTHR32114:SF2">
    <property type="entry name" value="ABC TRANSPORTER ABCH.3"/>
    <property type="match status" value="1"/>
</dbReference>